<feature type="transmembrane region" description="Helical" evidence="8">
    <location>
        <begin position="217"/>
        <end position="237"/>
    </location>
</feature>
<comment type="caution">
    <text evidence="8">Lacks conserved residue(s) required for the propagation of feature annotation.</text>
</comment>
<evidence type="ECO:0000256" key="1">
    <source>
        <dbReference type="ARBA" id="ARBA00004651"/>
    </source>
</evidence>
<accession>A0ABV7XAB9</accession>
<feature type="transmembrane region" description="Helical" evidence="8">
    <location>
        <begin position="104"/>
        <end position="125"/>
    </location>
</feature>
<name>A0ABV7XAB9_9SPHN</name>
<feature type="transmembrane region" description="Helical" evidence="8">
    <location>
        <begin position="347"/>
        <end position="367"/>
    </location>
</feature>
<keyword evidence="6 8" id="KW-1133">Transmembrane helix</keyword>
<feature type="domain" description="Major facilitator superfamily (MFS) profile" evidence="9">
    <location>
        <begin position="13"/>
        <end position="400"/>
    </location>
</feature>
<dbReference type="SUPFAM" id="SSF103473">
    <property type="entry name" value="MFS general substrate transporter"/>
    <property type="match status" value="1"/>
</dbReference>
<keyword evidence="4" id="KW-1003">Cell membrane</keyword>
<evidence type="ECO:0000259" key="9">
    <source>
        <dbReference type="PROSITE" id="PS50850"/>
    </source>
</evidence>
<evidence type="ECO:0000256" key="5">
    <source>
        <dbReference type="ARBA" id="ARBA00022692"/>
    </source>
</evidence>
<keyword evidence="5 8" id="KW-0812">Transmembrane</keyword>
<keyword evidence="3 8" id="KW-0813">Transport</keyword>
<evidence type="ECO:0000256" key="7">
    <source>
        <dbReference type="ARBA" id="ARBA00023136"/>
    </source>
</evidence>
<gene>
    <name evidence="10" type="ORF">ACFOMD_09735</name>
</gene>
<keyword evidence="8" id="KW-0997">Cell inner membrane</keyword>
<dbReference type="NCBIfam" id="TIGR00710">
    <property type="entry name" value="efflux_Bcr_CflA"/>
    <property type="match status" value="1"/>
</dbReference>
<feature type="transmembrane region" description="Helical" evidence="8">
    <location>
        <begin position="283"/>
        <end position="306"/>
    </location>
</feature>
<feature type="transmembrane region" description="Helical" evidence="8">
    <location>
        <begin position="80"/>
        <end position="98"/>
    </location>
</feature>
<dbReference type="InterPro" id="IPR036259">
    <property type="entry name" value="MFS_trans_sf"/>
</dbReference>
<evidence type="ECO:0000256" key="8">
    <source>
        <dbReference type="RuleBase" id="RU365088"/>
    </source>
</evidence>
<feature type="transmembrane region" description="Helical" evidence="8">
    <location>
        <begin position="137"/>
        <end position="162"/>
    </location>
</feature>
<comment type="caution">
    <text evidence="10">The sequence shown here is derived from an EMBL/GenBank/DDBJ whole genome shotgun (WGS) entry which is preliminary data.</text>
</comment>
<dbReference type="Pfam" id="PF07690">
    <property type="entry name" value="MFS_1"/>
    <property type="match status" value="1"/>
</dbReference>
<dbReference type="CDD" id="cd17320">
    <property type="entry name" value="MFS_MdfA_MDR_like"/>
    <property type="match status" value="1"/>
</dbReference>
<feature type="transmembrane region" description="Helical" evidence="8">
    <location>
        <begin position="312"/>
        <end position="335"/>
    </location>
</feature>
<comment type="similarity">
    <text evidence="2 8">Belongs to the major facilitator superfamily. Bcr/CmlA family.</text>
</comment>
<comment type="subcellular location">
    <subcellularLocation>
        <location evidence="8">Cell inner membrane</location>
        <topology evidence="8">Multi-pass membrane protein</topology>
    </subcellularLocation>
    <subcellularLocation>
        <location evidence="1">Cell membrane</location>
        <topology evidence="1">Multi-pass membrane protein</topology>
    </subcellularLocation>
</comment>
<dbReference type="RefSeq" id="WP_380860542.1">
    <property type="nucleotide sequence ID" value="NZ_JBHRXV010000008.1"/>
</dbReference>
<evidence type="ECO:0000256" key="6">
    <source>
        <dbReference type="ARBA" id="ARBA00022989"/>
    </source>
</evidence>
<keyword evidence="7 8" id="KW-0472">Membrane</keyword>
<proteinExistence type="inferred from homology"/>
<feature type="transmembrane region" description="Helical" evidence="8">
    <location>
        <begin position="168"/>
        <end position="187"/>
    </location>
</feature>
<evidence type="ECO:0000256" key="2">
    <source>
        <dbReference type="ARBA" id="ARBA00006236"/>
    </source>
</evidence>
<dbReference type="InterPro" id="IPR004812">
    <property type="entry name" value="Efflux_drug-R_Bcr/CmlA"/>
</dbReference>
<sequence length="403" mass="41930">MHAPRAAHPSWGMITLLAAMSAFGALSIDMYLPAMPTIGQALNAAPADVQRSLSSFLAGLAIGQVLYGPWSDRSGRRPPILAGIVLYIVASAACALANSAELLIIGRFVQGFGACAALVVSRAFIRDTYGHQETARILSLIMLVFGVVPIVAPILGALVLTIADWHMIFWLLTGFGVILFFAVFVALPESRSAETAAQAATETPAQAYWELLKSRRLMGYLLSGAFNGTCLFTYIAASPDLIIGTYGVPPQHFSWIFGTNAVGLVIGSQINRRLLLHYSTDRVAAMATLFALAWGVAMAVAAATGFGGMWGVLVPLFLVMSTYGFLAANTTAGALSVDPVRAGSISGLSGLLSFGIAAVGTALLGFFHVDGSALPMAGGMLAALTLAAAALFLLALSGRKSAS</sequence>
<feature type="transmembrane region" description="Helical" evidence="8">
    <location>
        <begin position="12"/>
        <end position="32"/>
    </location>
</feature>
<evidence type="ECO:0000256" key="3">
    <source>
        <dbReference type="ARBA" id="ARBA00022448"/>
    </source>
</evidence>
<protein>
    <recommendedName>
        <fullName evidence="8">Bcr/CflA family efflux transporter</fullName>
    </recommendedName>
</protein>
<dbReference type="PANTHER" id="PTHR23502:SF132">
    <property type="entry name" value="POLYAMINE TRANSPORTER 2-RELATED"/>
    <property type="match status" value="1"/>
</dbReference>
<feature type="transmembrane region" description="Helical" evidence="8">
    <location>
        <begin position="373"/>
        <end position="396"/>
    </location>
</feature>
<evidence type="ECO:0000313" key="10">
    <source>
        <dbReference type="EMBL" id="MFC3712851.1"/>
    </source>
</evidence>
<keyword evidence="11" id="KW-1185">Reference proteome</keyword>
<dbReference type="Gene3D" id="1.20.1720.10">
    <property type="entry name" value="Multidrug resistance protein D"/>
    <property type="match status" value="1"/>
</dbReference>
<dbReference type="PROSITE" id="PS50850">
    <property type="entry name" value="MFS"/>
    <property type="match status" value="1"/>
</dbReference>
<evidence type="ECO:0000256" key="4">
    <source>
        <dbReference type="ARBA" id="ARBA00022475"/>
    </source>
</evidence>
<dbReference type="PANTHER" id="PTHR23502">
    <property type="entry name" value="MAJOR FACILITATOR SUPERFAMILY"/>
    <property type="match status" value="1"/>
</dbReference>
<feature type="transmembrane region" description="Helical" evidence="8">
    <location>
        <begin position="252"/>
        <end position="271"/>
    </location>
</feature>
<dbReference type="EMBL" id="JBHRXV010000008">
    <property type="protein sequence ID" value="MFC3712851.1"/>
    <property type="molecule type" value="Genomic_DNA"/>
</dbReference>
<reference evidence="11" key="1">
    <citation type="journal article" date="2019" name="Int. J. Syst. Evol. Microbiol.">
        <title>The Global Catalogue of Microorganisms (GCM) 10K type strain sequencing project: providing services to taxonomists for standard genome sequencing and annotation.</title>
        <authorList>
            <consortium name="The Broad Institute Genomics Platform"/>
            <consortium name="The Broad Institute Genome Sequencing Center for Infectious Disease"/>
            <person name="Wu L."/>
            <person name="Ma J."/>
        </authorList>
    </citation>
    <scope>NUCLEOTIDE SEQUENCE [LARGE SCALE GENOMIC DNA]</scope>
    <source>
        <strain evidence="11">KCTC 42644</strain>
    </source>
</reference>
<evidence type="ECO:0000313" key="11">
    <source>
        <dbReference type="Proteomes" id="UP001595615"/>
    </source>
</evidence>
<dbReference type="Proteomes" id="UP001595615">
    <property type="component" value="Unassembled WGS sequence"/>
</dbReference>
<dbReference type="InterPro" id="IPR020846">
    <property type="entry name" value="MFS_dom"/>
</dbReference>
<dbReference type="InterPro" id="IPR011701">
    <property type="entry name" value="MFS"/>
</dbReference>
<organism evidence="10 11">
    <name type="scientific">Sphingoaurantiacus capsulatus</name>
    <dbReference type="NCBI Taxonomy" id="1771310"/>
    <lineage>
        <taxon>Bacteria</taxon>
        <taxon>Pseudomonadati</taxon>
        <taxon>Pseudomonadota</taxon>
        <taxon>Alphaproteobacteria</taxon>
        <taxon>Sphingomonadales</taxon>
        <taxon>Sphingosinicellaceae</taxon>
        <taxon>Sphingoaurantiacus</taxon>
    </lineage>
</organism>